<protein>
    <submittedName>
        <fullName evidence="2">Uncharacterized protein</fullName>
    </submittedName>
</protein>
<proteinExistence type="predicted"/>
<evidence type="ECO:0000313" key="3">
    <source>
        <dbReference type="Proteomes" id="UP000823941"/>
    </source>
</evidence>
<keyword evidence="3" id="KW-1185">Reference proteome</keyword>
<dbReference type="Proteomes" id="UP000823941">
    <property type="component" value="Chromosome 1"/>
</dbReference>
<organism evidence="2 3">
    <name type="scientific">Plutella xylostella</name>
    <name type="common">Diamondback moth</name>
    <name type="synonym">Plutella maculipennis</name>
    <dbReference type="NCBI Taxonomy" id="51655"/>
    <lineage>
        <taxon>Eukaryota</taxon>
        <taxon>Metazoa</taxon>
        <taxon>Ecdysozoa</taxon>
        <taxon>Arthropoda</taxon>
        <taxon>Hexapoda</taxon>
        <taxon>Insecta</taxon>
        <taxon>Pterygota</taxon>
        <taxon>Neoptera</taxon>
        <taxon>Endopterygota</taxon>
        <taxon>Lepidoptera</taxon>
        <taxon>Glossata</taxon>
        <taxon>Ditrysia</taxon>
        <taxon>Yponomeutoidea</taxon>
        <taxon>Plutellidae</taxon>
        <taxon>Plutella</taxon>
    </lineage>
</organism>
<name>A0ABQ7R7G2_PLUXY</name>
<evidence type="ECO:0000256" key="1">
    <source>
        <dbReference type="SAM" id="MobiDB-lite"/>
    </source>
</evidence>
<sequence>MTCFQERRSPPSMPARYTRLHARSPRPHAPGTRYAHSTRSLLGVEHVSTGVFMCCVLKCCVWIALCRAAAWLRGKCCRADAAQQFIEVV</sequence>
<evidence type="ECO:0000313" key="2">
    <source>
        <dbReference type="EMBL" id="KAG7313223.1"/>
    </source>
</evidence>
<reference evidence="2 3" key="1">
    <citation type="submission" date="2021-06" db="EMBL/GenBank/DDBJ databases">
        <title>A haploid diamondback moth (Plutella xylostella L.) genome assembly resolves 31 chromosomes and identifies a diamide resistance mutation.</title>
        <authorList>
            <person name="Ward C.M."/>
            <person name="Perry K.D."/>
            <person name="Baker G."/>
            <person name="Powis K."/>
            <person name="Heckel D.G."/>
            <person name="Baxter S.W."/>
        </authorList>
    </citation>
    <scope>NUCLEOTIDE SEQUENCE [LARGE SCALE GENOMIC DNA]</scope>
    <source>
        <strain evidence="2 3">LV</strain>
        <tissue evidence="2">Single pupa</tissue>
    </source>
</reference>
<dbReference type="EMBL" id="JAHIBW010000001">
    <property type="protein sequence ID" value="KAG7313223.1"/>
    <property type="molecule type" value="Genomic_DNA"/>
</dbReference>
<gene>
    <name evidence="2" type="ORF">JYU34_000322</name>
</gene>
<feature type="region of interest" description="Disordered" evidence="1">
    <location>
        <begin position="1"/>
        <end position="33"/>
    </location>
</feature>
<accession>A0ABQ7R7G2</accession>
<comment type="caution">
    <text evidence="2">The sequence shown here is derived from an EMBL/GenBank/DDBJ whole genome shotgun (WGS) entry which is preliminary data.</text>
</comment>